<dbReference type="Proteomes" id="UP000789901">
    <property type="component" value="Unassembled WGS sequence"/>
</dbReference>
<protein>
    <submittedName>
        <fullName evidence="1">36676_t:CDS:1</fullName>
    </submittedName>
</protein>
<accession>A0ABN7XQ86</accession>
<keyword evidence="2" id="KW-1185">Reference proteome</keyword>
<sequence>KEIDPSSNIKEPLKGYTLDEKLTIEFKVAKIIKKKPDKTP</sequence>
<comment type="caution">
    <text evidence="1">The sequence shown here is derived from an EMBL/GenBank/DDBJ whole genome shotgun (WGS) entry which is preliminary data.</text>
</comment>
<organism evidence="1 2">
    <name type="scientific">Gigaspora margarita</name>
    <dbReference type="NCBI Taxonomy" id="4874"/>
    <lineage>
        <taxon>Eukaryota</taxon>
        <taxon>Fungi</taxon>
        <taxon>Fungi incertae sedis</taxon>
        <taxon>Mucoromycota</taxon>
        <taxon>Glomeromycotina</taxon>
        <taxon>Glomeromycetes</taxon>
        <taxon>Diversisporales</taxon>
        <taxon>Gigasporaceae</taxon>
        <taxon>Gigaspora</taxon>
    </lineage>
</organism>
<reference evidence="1 2" key="1">
    <citation type="submission" date="2021-06" db="EMBL/GenBank/DDBJ databases">
        <authorList>
            <person name="Kallberg Y."/>
            <person name="Tangrot J."/>
            <person name="Rosling A."/>
        </authorList>
    </citation>
    <scope>NUCLEOTIDE SEQUENCE [LARGE SCALE GENOMIC DNA]</scope>
    <source>
        <strain evidence="1 2">120-4 pot B 10/14</strain>
    </source>
</reference>
<feature type="non-terminal residue" evidence="1">
    <location>
        <position position="40"/>
    </location>
</feature>
<proteinExistence type="predicted"/>
<dbReference type="EMBL" id="CAJVQB010170642">
    <property type="protein sequence ID" value="CAG8857409.1"/>
    <property type="molecule type" value="Genomic_DNA"/>
</dbReference>
<gene>
    <name evidence="1" type="ORF">GMARGA_LOCUS46228</name>
</gene>
<evidence type="ECO:0000313" key="1">
    <source>
        <dbReference type="EMBL" id="CAG8857409.1"/>
    </source>
</evidence>
<feature type="non-terminal residue" evidence="1">
    <location>
        <position position="1"/>
    </location>
</feature>
<evidence type="ECO:0000313" key="2">
    <source>
        <dbReference type="Proteomes" id="UP000789901"/>
    </source>
</evidence>
<name>A0ABN7XQ86_GIGMA</name>